<dbReference type="InterPro" id="IPR006594">
    <property type="entry name" value="LisH"/>
</dbReference>
<dbReference type="InterPro" id="IPR015943">
    <property type="entry name" value="WD40/YVTN_repeat-like_dom_sf"/>
</dbReference>
<accession>A0A0G2GYM7</accession>
<reference evidence="1 2" key="2">
    <citation type="submission" date="2015-05" db="EMBL/GenBank/DDBJ databases">
        <authorList>
            <person name="Morales-Cruz A."/>
            <person name="Amrine K.C."/>
            <person name="Cantu D."/>
        </authorList>
    </citation>
    <scope>NUCLEOTIDE SEQUENCE [LARGE SCALE GENOMIC DNA]</scope>
    <source>
        <strain evidence="1">UCRPC4</strain>
    </source>
</reference>
<evidence type="ECO:0000313" key="2">
    <source>
        <dbReference type="Proteomes" id="UP000053317"/>
    </source>
</evidence>
<dbReference type="Gene3D" id="2.130.10.10">
    <property type="entry name" value="YVTN repeat-like/Quinoprotein amine dehydrogenase"/>
    <property type="match status" value="2"/>
</dbReference>
<gene>
    <name evidence="1" type="ORF">UCRPC4_g03507</name>
</gene>
<comment type="caution">
    <text evidence="1">The sequence shown here is derived from an EMBL/GenBank/DDBJ whole genome shotgun (WGS) entry which is preliminary data.</text>
</comment>
<dbReference type="PROSITE" id="PS50896">
    <property type="entry name" value="LISH"/>
    <property type="match status" value="1"/>
</dbReference>
<proteinExistence type="predicted"/>
<organism evidence="1 2">
    <name type="scientific">Phaeomoniella chlamydospora</name>
    <name type="common">Phaeoacremonium chlamydosporum</name>
    <dbReference type="NCBI Taxonomy" id="158046"/>
    <lineage>
        <taxon>Eukaryota</taxon>
        <taxon>Fungi</taxon>
        <taxon>Dikarya</taxon>
        <taxon>Ascomycota</taxon>
        <taxon>Pezizomycotina</taxon>
        <taxon>Eurotiomycetes</taxon>
        <taxon>Chaetothyriomycetidae</taxon>
        <taxon>Phaeomoniellales</taxon>
        <taxon>Phaeomoniellaceae</taxon>
        <taxon>Phaeomoniella</taxon>
    </lineage>
</organism>
<dbReference type="InterPro" id="IPR036322">
    <property type="entry name" value="WD40_repeat_dom_sf"/>
</dbReference>
<dbReference type="EMBL" id="LCWF01000082">
    <property type="protein sequence ID" value="KKY21740.1"/>
    <property type="molecule type" value="Genomic_DNA"/>
</dbReference>
<protein>
    <submittedName>
        <fullName evidence="1">Uncharacterized protein</fullName>
    </submittedName>
</protein>
<dbReference type="SUPFAM" id="SSF50978">
    <property type="entry name" value="WD40 repeat-like"/>
    <property type="match status" value="1"/>
</dbReference>
<evidence type="ECO:0000313" key="1">
    <source>
        <dbReference type="EMBL" id="KKY21740.1"/>
    </source>
</evidence>
<dbReference type="AlphaFoldDB" id="A0A0G2GYM7"/>
<keyword evidence="2" id="KW-1185">Reference proteome</keyword>
<name>A0A0G2GYM7_PHACM</name>
<dbReference type="OrthoDB" id="1932312at2759"/>
<reference evidence="1 2" key="1">
    <citation type="submission" date="2015-05" db="EMBL/GenBank/DDBJ databases">
        <title>Distinctive expansion of gene families associated with plant cell wall degradation and secondary metabolism in the genomes of grapevine trunk pathogens.</title>
        <authorList>
            <person name="Lawrence D.P."/>
            <person name="Travadon R."/>
            <person name="Rolshausen P.E."/>
            <person name="Baumgartner K."/>
        </authorList>
    </citation>
    <scope>NUCLEOTIDE SEQUENCE [LARGE SCALE GENOMIC DNA]</scope>
    <source>
        <strain evidence="1">UCRPC4</strain>
    </source>
</reference>
<dbReference type="Proteomes" id="UP000053317">
    <property type="component" value="Unassembled WGS sequence"/>
</dbReference>
<sequence length="496" mass="54773">MPPSVPPEVIVARYLKSNSYIETLSAFLQETGLPPDAGSTKAGDWTIEKILEEKKQFDVSLQYEKVQDDEDETGWTLPAPPAGIANVLCVAKLEFRSQFTTDSTKDVFLISLADRSIQAITFQPDGTSSSIWKVTLSSPILSIEPTQNPMGFFSTEMSGKLTFWQTTRFREPAEPLVERQNHHKFAVKVTTFEKEGLRYVATAGWDQKVYIYCYPTSSISPSSSLRISPIPSLTTPSATLTFPTNPECLLFVIDPKTELLHLIVSRRDSTHLYYYSIIPTPSNSQSPSTPLLTTASGRQNLAPNSNAWISFTPTHFLPHPSDPTLLAISTSHTPHMKLLITRLLFPSPSPAPQHLTPQQLSAHDLQVSNLESAAILLHINTTAPQTPYSTPQCAWRPNGSGVWVNGDDGVVRGIDVKTGKVRMMLGPEKTGTPGPTGHEVGSKVRSIWAGRIGDNEEEEEEVVVSGGFDKRVFIWRVEKEIKEIGEVEVEFDALSV</sequence>